<dbReference type="EMBL" id="NBSH01000003">
    <property type="protein sequence ID" value="ORX39436.1"/>
    <property type="molecule type" value="Genomic_DNA"/>
</dbReference>
<organism evidence="2 3">
    <name type="scientific">Kockovaella imperatae</name>
    <dbReference type="NCBI Taxonomy" id="4999"/>
    <lineage>
        <taxon>Eukaryota</taxon>
        <taxon>Fungi</taxon>
        <taxon>Dikarya</taxon>
        <taxon>Basidiomycota</taxon>
        <taxon>Agaricomycotina</taxon>
        <taxon>Tremellomycetes</taxon>
        <taxon>Tremellales</taxon>
        <taxon>Cuniculitremaceae</taxon>
        <taxon>Kockovaella</taxon>
    </lineage>
</organism>
<dbReference type="RefSeq" id="XP_021873299.1">
    <property type="nucleotide sequence ID" value="XM_022014079.1"/>
</dbReference>
<keyword evidence="3" id="KW-1185">Reference proteome</keyword>
<evidence type="ECO:0008006" key="4">
    <source>
        <dbReference type="Google" id="ProtNLM"/>
    </source>
</evidence>
<sequence length="339" mass="37261">MAAITATMSPSSSIAGGVGPNTALPPVPAMEPRFSLPDSTPRSSKTSIIIGGVTVYILGLEELQASRKDGQVTVLYLAHMRKSTYTVTENLGHEILYRYKQHCKGDQSRRGLIAVTMDMRNHGAREISRLANLTWQDGNETHASDLISVIDGSATDYQVVMSHLPSYLPQQFDYVKNVFMGVSLGAHTAYRVSQLSPSIDGYITVVGCPSLSSLLLSRLGVLPSTCNVRPSEMDKVDYSTLKRIMSPDQLRKYPKNLARILSSQDEAIFEHFPRNVPVLMCGGKLDPLVPTLLTVDWLDRRGTASSDDKTTLFVQENTGHSCTKEMVAMAAKWIFTNFS</sequence>
<dbReference type="InterPro" id="IPR029058">
    <property type="entry name" value="AB_hydrolase_fold"/>
</dbReference>
<dbReference type="GeneID" id="33555887"/>
<dbReference type="Gene3D" id="3.40.50.1820">
    <property type="entry name" value="alpha/beta hydrolase"/>
    <property type="match status" value="1"/>
</dbReference>
<dbReference type="PANTHER" id="PTHR47381:SF3">
    <property type="entry name" value="ALPHA_BETA-HYDROLASES SUPERFAMILY PROTEIN"/>
    <property type="match status" value="1"/>
</dbReference>
<protein>
    <recommendedName>
        <fullName evidence="4">Alpha/Beta hydrolase protein</fullName>
    </recommendedName>
</protein>
<dbReference type="SUPFAM" id="SSF53474">
    <property type="entry name" value="alpha/beta-Hydrolases"/>
    <property type="match status" value="1"/>
</dbReference>
<feature type="region of interest" description="Disordered" evidence="1">
    <location>
        <begin position="1"/>
        <end position="22"/>
    </location>
</feature>
<dbReference type="OrthoDB" id="2152248at2759"/>
<evidence type="ECO:0000313" key="3">
    <source>
        <dbReference type="Proteomes" id="UP000193218"/>
    </source>
</evidence>
<comment type="caution">
    <text evidence="2">The sequence shown here is derived from an EMBL/GenBank/DDBJ whole genome shotgun (WGS) entry which is preliminary data.</text>
</comment>
<feature type="compositionally biased region" description="Polar residues" evidence="1">
    <location>
        <begin position="1"/>
        <end position="14"/>
    </location>
</feature>
<dbReference type="STRING" id="4999.A0A1Y1UPP9"/>
<gene>
    <name evidence="2" type="ORF">BD324DRAFT_607725</name>
</gene>
<dbReference type="AlphaFoldDB" id="A0A1Y1UPP9"/>
<reference evidence="2 3" key="1">
    <citation type="submission" date="2017-03" db="EMBL/GenBank/DDBJ databases">
        <title>Widespread Adenine N6-methylation of Active Genes in Fungi.</title>
        <authorList>
            <consortium name="DOE Joint Genome Institute"/>
            <person name="Mondo S.J."/>
            <person name="Dannebaum R.O."/>
            <person name="Kuo R.C."/>
            <person name="Louie K.B."/>
            <person name="Bewick A.J."/>
            <person name="Labutti K."/>
            <person name="Haridas S."/>
            <person name="Kuo A."/>
            <person name="Salamov A."/>
            <person name="Ahrendt S.R."/>
            <person name="Lau R."/>
            <person name="Bowen B.P."/>
            <person name="Lipzen A."/>
            <person name="Sullivan W."/>
            <person name="Andreopoulos W.B."/>
            <person name="Clum A."/>
            <person name="Lindquist E."/>
            <person name="Daum C."/>
            <person name="Northen T.R."/>
            <person name="Ramamoorthy G."/>
            <person name="Schmitz R.J."/>
            <person name="Gryganskyi A."/>
            <person name="Culley D."/>
            <person name="Magnuson J."/>
            <person name="James T.Y."/>
            <person name="O'Malley M.A."/>
            <person name="Stajich J.E."/>
            <person name="Spatafora J.W."/>
            <person name="Visel A."/>
            <person name="Grigoriev I.V."/>
        </authorList>
    </citation>
    <scope>NUCLEOTIDE SEQUENCE [LARGE SCALE GENOMIC DNA]</scope>
    <source>
        <strain evidence="2 3">NRRL Y-17943</strain>
    </source>
</reference>
<evidence type="ECO:0000313" key="2">
    <source>
        <dbReference type="EMBL" id="ORX39436.1"/>
    </source>
</evidence>
<proteinExistence type="predicted"/>
<dbReference type="PANTHER" id="PTHR47381">
    <property type="entry name" value="ALPHA/BETA-HYDROLASES SUPERFAMILY PROTEIN"/>
    <property type="match status" value="1"/>
</dbReference>
<accession>A0A1Y1UPP9</accession>
<name>A0A1Y1UPP9_9TREE</name>
<dbReference type="Proteomes" id="UP000193218">
    <property type="component" value="Unassembled WGS sequence"/>
</dbReference>
<evidence type="ECO:0000256" key="1">
    <source>
        <dbReference type="SAM" id="MobiDB-lite"/>
    </source>
</evidence>
<dbReference type="InParanoid" id="A0A1Y1UPP9"/>